<dbReference type="Gene3D" id="1.10.3450.10">
    <property type="entry name" value="TTHA0068-like"/>
    <property type="match status" value="1"/>
</dbReference>
<accession>U3TER5</accession>
<keyword evidence="2" id="KW-1185">Reference proteome</keyword>
<dbReference type="KEGG" id="acj:ACAM_1056"/>
<proteinExistence type="predicted"/>
<name>U3TER5_9CREN</name>
<dbReference type="STRING" id="1198449.ACAM_1056"/>
<evidence type="ECO:0000313" key="1">
    <source>
        <dbReference type="EMBL" id="BAN90525.1"/>
    </source>
</evidence>
<reference evidence="1 2" key="1">
    <citation type="journal article" date="2013" name="Appl. Environ. Microbiol.">
        <title>Variation of the Virus-Related Elements within Syntenic Genomes of the Hyperthermophilic Archaeon Aeropyrum.</title>
        <authorList>
            <person name="Daifuku T."/>
            <person name="Yoshida T."/>
            <person name="Kitamura T."/>
            <person name="Kawaichi S."/>
            <person name="Inoue T."/>
            <person name="Nomura K."/>
            <person name="Yoshida Y."/>
            <person name="Kuno S."/>
            <person name="Sako Y."/>
        </authorList>
    </citation>
    <scope>NUCLEOTIDE SEQUENCE [LARGE SCALE GENOMIC DNA]</scope>
    <source>
        <strain evidence="1 2">SY1</strain>
    </source>
</reference>
<dbReference type="OrthoDB" id="28179at2157"/>
<dbReference type="AlphaFoldDB" id="U3TER5"/>
<dbReference type="Pfam" id="PF03745">
    <property type="entry name" value="DUF309"/>
    <property type="match status" value="1"/>
</dbReference>
<dbReference type="InterPro" id="IPR005500">
    <property type="entry name" value="DUF309"/>
</dbReference>
<sequence length="209" mass="23394">MGEEGSTVRTLLFLSNPGLKPWRDAQRLKKAIKTGIPCVRSVNVRVADTHVELDAIHRCRDLEKELRRVLSGLETIYLVYGKKASTALNVEDLVREARYWEAHEALEDLYYRSGRDERVRALLLAAAAAAKAQEGLLEGAKRLLSRISRDVIEEGLLDYDCLLRAVEKAWREGSGDILSCFERSKLCSAEYLTEVLSCDGQAAKEAPSD</sequence>
<evidence type="ECO:0000313" key="2">
    <source>
        <dbReference type="Proteomes" id="UP000016887"/>
    </source>
</evidence>
<dbReference type="Proteomes" id="UP000016887">
    <property type="component" value="Chromosome"/>
</dbReference>
<organism evidence="1 2">
    <name type="scientific">Aeropyrum camini SY1 = JCM 12091</name>
    <dbReference type="NCBI Taxonomy" id="1198449"/>
    <lineage>
        <taxon>Archaea</taxon>
        <taxon>Thermoproteota</taxon>
        <taxon>Thermoprotei</taxon>
        <taxon>Desulfurococcales</taxon>
        <taxon>Desulfurococcaceae</taxon>
        <taxon>Aeropyrum</taxon>
    </lineage>
</organism>
<dbReference type="EMBL" id="AP012489">
    <property type="protein sequence ID" value="BAN90525.1"/>
    <property type="molecule type" value="Genomic_DNA"/>
</dbReference>
<dbReference type="InterPro" id="IPR023203">
    <property type="entry name" value="TTHA0068_sf"/>
</dbReference>
<protein>
    <submittedName>
        <fullName evidence="1">Uncharacterized conserved protein</fullName>
    </submittedName>
</protein>
<dbReference type="eggNOG" id="arCOG03705">
    <property type="taxonomic scope" value="Archaea"/>
</dbReference>
<gene>
    <name evidence="1" type="ORF">ACAM_1056</name>
</gene>
<dbReference type="SUPFAM" id="SSF140663">
    <property type="entry name" value="TTHA0068-like"/>
    <property type="match status" value="1"/>
</dbReference>
<dbReference type="GeneID" id="17110386"/>
<dbReference type="RefSeq" id="WP_022541797.1">
    <property type="nucleotide sequence ID" value="NC_022521.1"/>
</dbReference>